<sequence>MQEILEVIDSYGIDTVVLALIINVLTGIVKIPIKHLSTKLEPKGIHLNKYITLLPIVLGFSVSALATGLVFEPGVYWNAHTPVLALTSAGLSLSIYAICEKFFGEKRVTDNTAKNGDMPVATETEQETSADKPAARIVLKKQTEVNKDESKT</sequence>
<dbReference type="Proteomes" id="UP000291269">
    <property type="component" value="Unassembled WGS sequence"/>
</dbReference>
<feature type="transmembrane region" description="Helical" evidence="2">
    <location>
        <begin position="77"/>
        <end position="99"/>
    </location>
</feature>
<dbReference type="RefSeq" id="WP_129224312.1">
    <property type="nucleotide sequence ID" value="NZ_SDOZ01000002.1"/>
</dbReference>
<proteinExistence type="predicted"/>
<keyword evidence="2" id="KW-0812">Transmembrane</keyword>
<gene>
    <name evidence="3" type="ORF">ESZ91_03810</name>
</gene>
<reference evidence="3 4" key="1">
    <citation type="journal article" date="2019" name="Gut">
        <title>Antibiotics-induced monodominance of a novel gut bacterial order.</title>
        <authorList>
            <person name="Hildebrand F."/>
            <person name="Moitinho-Silva L."/>
            <person name="Blasche S."/>
            <person name="Jahn M.T."/>
            <person name="Gossmann T.I."/>
            <person name="Heuerta-Cepas J."/>
            <person name="Hercog R."/>
            <person name="Luetge M."/>
            <person name="Bahram M."/>
            <person name="Pryszlak A."/>
            <person name="Alves R.J."/>
            <person name="Waszak S.M."/>
            <person name="Zhu A."/>
            <person name="Ye L."/>
            <person name="Costea P.I."/>
            <person name="Aalvink S."/>
            <person name="Belzer C."/>
            <person name="Forslund S.K."/>
            <person name="Sunagawa S."/>
            <person name="Hentschel U."/>
            <person name="Merten C."/>
            <person name="Patil K.R."/>
            <person name="Benes V."/>
            <person name="Bork P."/>
        </authorList>
    </citation>
    <scope>NUCLEOTIDE SEQUENCE [LARGE SCALE GENOMIC DNA]</scope>
    <source>
        <strain evidence="3 4">HDS1380</strain>
    </source>
</reference>
<evidence type="ECO:0000256" key="1">
    <source>
        <dbReference type="SAM" id="MobiDB-lite"/>
    </source>
</evidence>
<feature type="transmembrane region" description="Helical" evidence="2">
    <location>
        <begin position="50"/>
        <end position="71"/>
    </location>
</feature>
<feature type="region of interest" description="Disordered" evidence="1">
    <location>
        <begin position="110"/>
        <end position="135"/>
    </location>
</feature>
<dbReference type="EMBL" id="SDOZ01000002">
    <property type="protein sequence ID" value="RXZ61529.1"/>
    <property type="molecule type" value="Genomic_DNA"/>
</dbReference>
<keyword evidence="4" id="KW-1185">Reference proteome</keyword>
<evidence type="ECO:0000313" key="4">
    <source>
        <dbReference type="Proteomes" id="UP000291269"/>
    </source>
</evidence>
<evidence type="ECO:0000256" key="2">
    <source>
        <dbReference type="SAM" id="Phobius"/>
    </source>
</evidence>
<name>A0A4Q2KC24_9FIRM</name>
<protein>
    <submittedName>
        <fullName evidence="3">Uncharacterized protein</fullName>
    </submittedName>
</protein>
<dbReference type="AlphaFoldDB" id="A0A4Q2KC24"/>
<comment type="caution">
    <text evidence="3">The sequence shown here is derived from an EMBL/GenBank/DDBJ whole genome shotgun (WGS) entry which is preliminary data.</text>
</comment>
<accession>A0A4Q2KC24</accession>
<feature type="transmembrane region" description="Helical" evidence="2">
    <location>
        <begin position="12"/>
        <end position="29"/>
    </location>
</feature>
<keyword evidence="2" id="KW-0472">Membrane</keyword>
<organism evidence="3 4">
    <name type="scientific">Candidatus Borkfalkia ceftriaxoniphila</name>
    <dbReference type="NCBI Taxonomy" id="2508949"/>
    <lineage>
        <taxon>Bacteria</taxon>
        <taxon>Bacillati</taxon>
        <taxon>Bacillota</taxon>
        <taxon>Clostridia</taxon>
        <taxon>Christensenellales</taxon>
        <taxon>Christensenellaceae</taxon>
        <taxon>Candidatus Borkfalkia</taxon>
    </lineage>
</organism>
<keyword evidence="2" id="KW-1133">Transmembrane helix</keyword>
<evidence type="ECO:0000313" key="3">
    <source>
        <dbReference type="EMBL" id="RXZ61529.1"/>
    </source>
</evidence>